<feature type="binding site" evidence="13">
    <location>
        <position position="671"/>
    </location>
    <ligand>
        <name>Zn(2+)</name>
        <dbReference type="ChEBI" id="CHEBI:29105"/>
    </ligand>
</feature>
<evidence type="ECO:0000256" key="5">
    <source>
        <dbReference type="ARBA" id="ARBA00022741"/>
    </source>
</evidence>
<gene>
    <name evidence="13 15" type="primary">alaS</name>
    <name evidence="15" type="ORF">G5B42_00160</name>
</gene>
<evidence type="ECO:0000256" key="10">
    <source>
        <dbReference type="ARBA" id="ARBA00023146"/>
    </source>
</evidence>
<dbReference type="InterPro" id="IPR018165">
    <property type="entry name" value="Ala-tRNA-synth_IIc_core"/>
</dbReference>
<keyword evidence="3 13" id="KW-0436">Ligase</keyword>
<dbReference type="InterPro" id="IPR012947">
    <property type="entry name" value="tRNA_SAD"/>
</dbReference>
<dbReference type="PANTHER" id="PTHR11777">
    <property type="entry name" value="ALANYL-TRNA SYNTHETASE"/>
    <property type="match status" value="1"/>
</dbReference>
<dbReference type="SUPFAM" id="SSF55681">
    <property type="entry name" value="Class II aaRS and biotin synthetases"/>
    <property type="match status" value="1"/>
</dbReference>
<dbReference type="AlphaFoldDB" id="A0A8J6HQ40"/>
<keyword evidence="2 13" id="KW-0820">tRNA-binding</keyword>
<dbReference type="InterPro" id="IPR023033">
    <property type="entry name" value="Ala_tRNA_ligase_euk/bac"/>
</dbReference>
<sequence length="878" mass="97826">MKKANAIRSEFIQFFVDRGHTFVRSSSLLPIGDPTLLFTNAGMNQFKDVFLGTGTRPYKRATNSQKVLRVSGKHNDLDEVGRDTYHHTFFEMLGNWSFGDYYKREAIQWAWELLTEVWGLPIDRLYATVHHTDDEAAALWRELTPLPAERIMRFGDKENFWEMGETGPCGPCSEIHYDLGPEACDKGHVPGHRCGVNGGCGRYVELWNLVFIQYNRKADGTLEELPAKHVDTGMGFERIVAILQGKKSNYDTDLFTPIIEEILTLTGAGLEREEERVAVRVVADHIRALTFAISDGVLPANEGRGYVLRRILRRAARFARNLGAKEPLLHRLVPVVVREMGEAYPEIKEQAEHCSRVILAEEEAFGRTLDKGLALFADLSRNLRAEGKKIIPGAEAFKLYDTYGFPLDLTELMAAEEGLVVERDEFNRLMEAQRARARAGSQFGGDETNVHWEIVSSGTHSQFVGYEQLQTTTELRMIGTDDEYFRLVFAVTPFYAAGGGQVGDTGLIRVEVTPGSFVEFPVVDTQREQDKIVHLVAKRADFPRRAVSYTLLVDEARRKMTAANHTATHLLQAALRRLLGAHVQQAGSLVAPDRLRFDFNHYQRVDEDQLRQVEREVNQQIFAALPVRAEETDYQTALNRGALAFFGEKYGDRVRTLAVGDYSFELCGGTHVRNTAEIMAFRIITEGSVATGVRRIEAVTGWGALQMAAEERELLKELSALLQTEPAQLTEKVRALLATEAKLKKDLDAIARKAALAEGEELFAAVQEIGGHYYLVAKMTTASMDLMRETVDRFKDKYRSGVILLGAAQDDKVNFVAGVTKDLTAKLQAGNLVKQVAAITGGGGGGRPELAQAGGKNVDKLDEALREGERLIRTGLEG</sequence>
<dbReference type="InterPro" id="IPR050058">
    <property type="entry name" value="Ala-tRNA_ligase"/>
</dbReference>
<dbReference type="GO" id="GO:0016740">
    <property type="term" value="F:transferase activity"/>
    <property type="evidence" value="ECO:0007669"/>
    <property type="project" value="UniProtKB-ARBA"/>
</dbReference>
<feature type="binding site" evidence="13">
    <location>
        <position position="667"/>
    </location>
    <ligand>
        <name>Zn(2+)</name>
        <dbReference type="ChEBI" id="CHEBI:29105"/>
    </ligand>
</feature>
<keyword evidence="6 13" id="KW-0862">Zinc</keyword>
<dbReference type="InterPro" id="IPR018163">
    <property type="entry name" value="Thr/Ala-tRNA-synth_IIc_edit"/>
</dbReference>
<dbReference type="GO" id="GO:0004813">
    <property type="term" value="F:alanine-tRNA ligase activity"/>
    <property type="evidence" value="ECO:0007669"/>
    <property type="project" value="UniProtKB-UniRule"/>
</dbReference>
<evidence type="ECO:0000256" key="1">
    <source>
        <dbReference type="ARBA" id="ARBA00008226"/>
    </source>
</evidence>
<comment type="cofactor">
    <cofactor evidence="13">
        <name>Zn(2+)</name>
        <dbReference type="ChEBI" id="CHEBI:29105"/>
    </cofactor>
    <text evidence="13">Binds 1 zinc ion per subunit.</text>
</comment>
<dbReference type="RefSeq" id="WP_181338421.1">
    <property type="nucleotide sequence ID" value="NZ_JAAKDE010000001.1"/>
</dbReference>
<evidence type="ECO:0000313" key="15">
    <source>
        <dbReference type="EMBL" id="MBA2131976.1"/>
    </source>
</evidence>
<dbReference type="PANTHER" id="PTHR11777:SF9">
    <property type="entry name" value="ALANINE--TRNA LIGASE, CYTOPLASMIC"/>
    <property type="match status" value="1"/>
</dbReference>
<dbReference type="InterPro" id="IPR009000">
    <property type="entry name" value="Transl_B-barrel_sf"/>
</dbReference>
<dbReference type="Gene3D" id="2.40.30.130">
    <property type="match status" value="1"/>
</dbReference>
<organism evidence="15 16">
    <name type="scientific">Capillibacterium thermochitinicola</name>
    <dbReference type="NCBI Taxonomy" id="2699427"/>
    <lineage>
        <taxon>Bacteria</taxon>
        <taxon>Bacillati</taxon>
        <taxon>Bacillota</taxon>
        <taxon>Capillibacterium</taxon>
    </lineage>
</organism>
<dbReference type="InterPro" id="IPR018162">
    <property type="entry name" value="Ala-tRNA-ligase_IIc_anticod-bd"/>
</dbReference>
<dbReference type="InterPro" id="IPR003156">
    <property type="entry name" value="DHHA1_dom"/>
</dbReference>
<comment type="similarity">
    <text evidence="1 13">Belongs to the class-II aminoacyl-tRNA synthetase family.</text>
</comment>
<evidence type="ECO:0000256" key="8">
    <source>
        <dbReference type="ARBA" id="ARBA00022884"/>
    </source>
</evidence>
<dbReference type="InterPro" id="IPR018164">
    <property type="entry name" value="Ala-tRNA-synth_IIc_N"/>
</dbReference>
<name>A0A8J6HQ40_9FIRM</name>
<dbReference type="SUPFAM" id="SSF50447">
    <property type="entry name" value="Translation proteins"/>
    <property type="match status" value="1"/>
</dbReference>
<evidence type="ECO:0000259" key="14">
    <source>
        <dbReference type="PROSITE" id="PS50860"/>
    </source>
</evidence>
<dbReference type="Proteomes" id="UP000657177">
    <property type="component" value="Unassembled WGS sequence"/>
</dbReference>
<comment type="subcellular location">
    <subcellularLocation>
        <location evidence="13">Cytoplasm</location>
    </subcellularLocation>
</comment>
<keyword evidence="16" id="KW-1185">Reference proteome</keyword>
<comment type="domain">
    <text evidence="13">Consists of three domains; the N-terminal catalytic domain, the editing domain and the C-terminal C-Ala domain. The editing domain removes incorrectly charged amino acids, while the C-Ala domain, along with tRNA(Ala), serves as a bridge to cooperatively bring together the editing and aminoacylation centers thus stimulating deacylation of misacylated tRNAs.</text>
</comment>
<dbReference type="InterPro" id="IPR002318">
    <property type="entry name" value="Ala-tRNA-lgiase_IIc"/>
</dbReference>
<evidence type="ECO:0000256" key="6">
    <source>
        <dbReference type="ARBA" id="ARBA00022833"/>
    </source>
</evidence>
<evidence type="ECO:0000256" key="2">
    <source>
        <dbReference type="ARBA" id="ARBA00022555"/>
    </source>
</evidence>
<keyword evidence="7 13" id="KW-0067">ATP-binding</keyword>
<dbReference type="NCBIfam" id="TIGR00344">
    <property type="entry name" value="alaS"/>
    <property type="match status" value="1"/>
</dbReference>
<dbReference type="Gene3D" id="3.10.310.40">
    <property type="match status" value="1"/>
</dbReference>
<dbReference type="InterPro" id="IPR045864">
    <property type="entry name" value="aa-tRNA-synth_II/BPL/LPL"/>
</dbReference>
<dbReference type="Gene3D" id="3.30.930.10">
    <property type="entry name" value="Bira Bifunctional Protein, Domain 2"/>
    <property type="match status" value="1"/>
</dbReference>
<dbReference type="GO" id="GO:0140096">
    <property type="term" value="F:catalytic activity, acting on a protein"/>
    <property type="evidence" value="ECO:0007669"/>
    <property type="project" value="UniProtKB-ARBA"/>
</dbReference>
<comment type="catalytic activity">
    <reaction evidence="12 13">
        <text>tRNA(Ala) + L-alanine + ATP = L-alanyl-tRNA(Ala) + AMP + diphosphate</text>
        <dbReference type="Rhea" id="RHEA:12540"/>
        <dbReference type="Rhea" id="RHEA-COMP:9657"/>
        <dbReference type="Rhea" id="RHEA-COMP:9923"/>
        <dbReference type="ChEBI" id="CHEBI:30616"/>
        <dbReference type="ChEBI" id="CHEBI:33019"/>
        <dbReference type="ChEBI" id="CHEBI:57972"/>
        <dbReference type="ChEBI" id="CHEBI:78442"/>
        <dbReference type="ChEBI" id="CHEBI:78497"/>
        <dbReference type="ChEBI" id="CHEBI:456215"/>
        <dbReference type="EC" id="6.1.1.7"/>
    </reaction>
</comment>
<proteinExistence type="inferred from homology"/>
<dbReference type="SUPFAM" id="SSF55186">
    <property type="entry name" value="ThrRS/AlaRS common domain"/>
    <property type="match status" value="1"/>
</dbReference>
<dbReference type="GO" id="GO:0000049">
    <property type="term" value="F:tRNA binding"/>
    <property type="evidence" value="ECO:0007669"/>
    <property type="project" value="UniProtKB-KW"/>
</dbReference>
<evidence type="ECO:0000256" key="3">
    <source>
        <dbReference type="ARBA" id="ARBA00022598"/>
    </source>
</evidence>
<evidence type="ECO:0000256" key="12">
    <source>
        <dbReference type="ARBA" id="ARBA00048300"/>
    </source>
</evidence>
<dbReference type="FunFam" id="3.30.980.10:FF:000004">
    <property type="entry name" value="Alanine--tRNA ligase, cytoplasmic"/>
    <property type="match status" value="1"/>
</dbReference>
<dbReference type="EC" id="6.1.1.7" evidence="13"/>
<dbReference type="EMBL" id="JAAKDE010000001">
    <property type="protein sequence ID" value="MBA2131976.1"/>
    <property type="molecule type" value="Genomic_DNA"/>
</dbReference>
<accession>A0A8J6HQ40</accession>
<dbReference type="PRINTS" id="PR00980">
    <property type="entry name" value="TRNASYNTHALA"/>
</dbReference>
<evidence type="ECO:0000256" key="4">
    <source>
        <dbReference type="ARBA" id="ARBA00022723"/>
    </source>
</evidence>
<dbReference type="HAMAP" id="MF_00036_B">
    <property type="entry name" value="Ala_tRNA_synth_B"/>
    <property type="match status" value="1"/>
</dbReference>
<keyword evidence="4 13" id="KW-0479">Metal-binding</keyword>
<keyword evidence="5 13" id="KW-0547">Nucleotide-binding</keyword>
<evidence type="ECO:0000256" key="7">
    <source>
        <dbReference type="ARBA" id="ARBA00022840"/>
    </source>
</evidence>
<feature type="binding site" evidence="13">
    <location>
        <position position="569"/>
    </location>
    <ligand>
        <name>Zn(2+)</name>
        <dbReference type="ChEBI" id="CHEBI:29105"/>
    </ligand>
</feature>
<dbReference type="Pfam" id="PF02272">
    <property type="entry name" value="DHHA1"/>
    <property type="match status" value="1"/>
</dbReference>
<dbReference type="FunFam" id="3.30.930.10:FF:000004">
    <property type="entry name" value="Alanine--tRNA ligase"/>
    <property type="match status" value="1"/>
</dbReference>
<keyword evidence="10 13" id="KW-0030">Aminoacyl-tRNA synthetase</keyword>
<dbReference type="GO" id="GO:0005829">
    <property type="term" value="C:cytosol"/>
    <property type="evidence" value="ECO:0007669"/>
    <property type="project" value="TreeGrafter"/>
</dbReference>
<evidence type="ECO:0000313" key="16">
    <source>
        <dbReference type="Proteomes" id="UP000657177"/>
    </source>
</evidence>
<dbReference type="FunFam" id="3.30.54.20:FF:000001">
    <property type="entry name" value="Alanine--tRNA ligase"/>
    <property type="match status" value="1"/>
</dbReference>
<dbReference type="GO" id="GO:0005524">
    <property type="term" value="F:ATP binding"/>
    <property type="evidence" value="ECO:0007669"/>
    <property type="project" value="UniProtKB-UniRule"/>
</dbReference>
<dbReference type="FunFam" id="3.10.310.40:FF:000001">
    <property type="entry name" value="Alanine--tRNA ligase"/>
    <property type="match status" value="1"/>
</dbReference>
<keyword evidence="9 13" id="KW-0648">Protein biosynthesis</keyword>
<evidence type="ECO:0000256" key="11">
    <source>
        <dbReference type="ARBA" id="ARBA00024779"/>
    </source>
</evidence>
<keyword evidence="8 13" id="KW-0694">RNA-binding</keyword>
<protein>
    <recommendedName>
        <fullName evidence="13">Alanine--tRNA ligase</fullName>
        <ecNumber evidence="13">6.1.1.7</ecNumber>
    </recommendedName>
    <alternativeName>
        <fullName evidence="13">Alanyl-tRNA synthetase</fullName>
        <shortName evidence="13">AlaRS</shortName>
    </alternativeName>
</protein>
<evidence type="ECO:0000256" key="9">
    <source>
        <dbReference type="ARBA" id="ARBA00022917"/>
    </source>
</evidence>
<dbReference type="Pfam" id="PF07973">
    <property type="entry name" value="tRNA_SAD"/>
    <property type="match status" value="1"/>
</dbReference>
<dbReference type="GO" id="GO:0002161">
    <property type="term" value="F:aminoacyl-tRNA deacylase activity"/>
    <property type="evidence" value="ECO:0007669"/>
    <property type="project" value="TreeGrafter"/>
</dbReference>
<comment type="caution">
    <text evidence="15">The sequence shown here is derived from an EMBL/GenBank/DDBJ whole genome shotgun (WGS) entry which is preliminary data.</text>
</comment>
<keyword evidence="13" id="KW-0963">Cytoplasm</keyword>
<dbReference type="PROSITE" id="PS50860">
    <property type="entry name" value="AA_TRNA_LIGASE_II_ALA"/>
    <property type="match status" value="1"/>
</dbReference>
<comment type="function">
    <text evidence="11 13">Catalyzes the attachment of alanine to tRNA(Ala) in a two-step reaction: alanine is first activated by ATP to form Ala-AMP and then transferred to the acceptor end of tRNA(Ala). Also edits incorrectly charged Ser-tRNA(Ala) and Gly-tRNA(Ala) via its editing domain.</text>
</comment>
<reference evidence="15" key="1">
    <citation type="submission" date="2020-06" db="EMBL/GenBank/DDBJ databases">
        <title>Novel chitinolytic bacterium.</title>
        <authorList>
            <person name="Ungkulpasvich U."/>
            <person name="Kosugi A."/>
            <person name="Uke A."/>
        </authorList>
    </citation>
    <scope>NUCLEOTIDE SEQUENCE</scope>
    <source>
        <strain evidence="15">UUS1-1</strain>
    </source>
</reference>
<dbReference type="SUPFAM" id="SSF101353">
    <property type="entry name" value="Putative anticodon-binding domain of alanyl-tRNA synthetase (AlaRS)"/>
    <property type="match status" value="1"/>
</dbReference>
<dbReference type="Pfam" id="PF01411">
    <property type="entry name" value="tRNA-synt_2c"/>
    <property type="match status" value="1"/>
</dbReference>
<dbReference type="GO" id="GO:0006419">
    <property type="term" value="P:alanyl-tRNA aminoacylation"/>
    <property type="evidence" value="ECO:0007669"/>
    <property type="project" value="UniProtKB-UniRule"/>
</dbReference>
<dbReference type="Gene3D" id="3.30.980.10">
    <property type="entry name" value="Threonyl-trna Synthetase, Chain A, domain 2"/>
    <property type="match status" value="1"/>
</dbReference>
<dbReference type="GO" id="GO:0008270">
    <property type="term" value="F:zinc ion binding"/>
    <property type="evidence" value="ECO:0007669"/>
    <property type="project" value="UniProtKB-UniRule"/>
</dbReference>
<evidence type="ECO:0000256" key="13">
    <source>
        <dbReference type="HAMAP-Rule" id="MF_00036"/>
    </source>
</evidence>
<feature type="domain" description="Alanyl-transfer RNA synthetases family profile" evidence="14">
    <location>
        <begin position="2"/>
        <end position="710"/>
    </location>
</feature>
<dbReference type="Gene3D" id="3.30.54.20">
    <property type="match status" value="1"/>
</dbReference>
<dbReference type="CDD" id="cd00673">
    <property type="entry name" value="AlaRS_core"/>
    <property type="match status" value="1"/>
</dbReference>
<dbReference type="SMART" id="SM00863">
    <property type="entry name" value="tRNA_SAD"/>
    <property type="match status" value="1"/>
</dbReference>
<feature type="binding site" evidence="13">
    <location>
        <position position="565"/>
    </location>
    <ligand>
        <name>Zn(2+)</name>
        <dbReference type="ChEBI" id="CHEBI:29105"/>
    </ligand>
</feature>